<protein>
    <submittedName>
        <fullName evidence="7">RNA polymerase subunit sigma</fullName>
    </submittedName>
</protein>
<dbReference type="Gene3D" id="1.10.10.10">
    <property type="entry name" value="Winged helix-like DNA-binding domain superfamily/Winged helix DNA-binding domain"/>
    <property type="match status" value="1"/>
</dbReference>
<dbReference type="InterPro" id="IPR039425">
    <property type="entry name" value="RNA_pol_sigma-70-like"/>
</dbReference>
<feature type="domain" description="RNA polymerase sigma-70 region 2" evidence="5">
    <location>
        <begin position="3"/>
        <end position="68"/>
    </location>
</feature>
<dbReference type="Pfam" id="PF08281">
    <property type="entry name" value="Sigma70_r4_2"/>
    <property type="match status" value="1"/>
</dbReference>
<evidence type="ECO:0000259" key="5">
    <source>
        <dbReference type="Pfam" id="PF04542"/>
    </source>
</evidence>
<dbReference type="Proteomes" id="UP000289718">
    <property type="component" value="Unassembled WGS sequence"/>
</dbReference>
<name>A0A4Q1B373_9BACT</name>
<dbReference type="InterPro" id="IPR013325">
    <property type="entry name" value="RNA_pol_sigma_r2"/>
</dbReference>
<gene>
    <name evidence="7" type="ORF">CP965_05545</name>
</gene>
<evidence type="ECO:0000259" key="6">
    <source>
        <dbReference type="Pfam" id="PF08281"/>
    </source>
</evidence>
<keyword evidence="4" id="KW-0804">Transcription</keyword>
<dbReference type="InterPro" id="IPR036388">
    <property type="entry name" value="WH-like_DNA-bd_sf"/>
</dbReference>
<proteinExistence type="inferred from homology"/>
<feature type="domain" description="RNA polymerase sigma factor 70 region 4 type 2" evidence="6">
    <location>
        <begin position="98"/>
        <end position="150"/>
    </location>
</feature>
<dbReference type="SUPFAM" id="SSF88659">
    <property type="entry name" value="Sigma3 and sigma4 domains of RNA polymerase sigma factors"/>
    <property type="match status" value="1"/>
</dbReference>
<evidence type="ECO:0000313" key="7">
    <source>
        <dbReference type="EMBL" id="RXK13265.1"/>
    </source>
</evidence>
<dbReference type="PANTHER" id="PTHR43133">
    <property type="entry name" value="RNA POLYMERASE ECF-TYPE SIGMA FACTO"/>
    <property type="match status" value="1"/>
</dbReference>
<evidence type="ECO:0000256" key="4">
    <source>
        <dbReference type="ARBA" id="ARBA00023163"/>
    </source>
</evidence>
<keyword evidence="2" id="KW-0805">Transcription regulation</keyword>
<evidence type="ECO:0000256" key="1">
    <source>
        <dbReference type="ARBA" id="ARBA00010641"/>
    </source>
</evidence>
<dbReference type="GO" id="GO:0016987">
    <property type="term" value="F:sigma factor activity"/>
    <property type="evidence" value="ECO:0007669"/>
    <property type="project" value="UniProtKB-KW"/>
</dbReference>
<dbReference type="EMBL" id="NXIE01000002">
    <property type="protein sequence ID" value="RXK13265.1"/>
    <property type="molecule type" value="Genomic_DNA"/>
</dbReference>
<dbReference type="NCBIfam" id="TIGR02937">
    <property type="entry name" value="sigma70-ECF"/>
    <property type="match status" value="1"/>
</dbReference>
<dbReference type="OrthoDB" id="5365776at2"/>
<evidence type="ECO:0000256" key="3">
    <source>
        <dbReference type="ARBA" id="ARBA00023082"/>
    </source>
</evidence>
<dbReference type="Gene3D" id="1.10.1740.10">
    <property type="match status" value="1"/>
</dbReference>
<dbReference type="InterPro" id="IPR007627">
    <property type="entry name" value="RNA_pol_sigma70_r2"/>
</dbReference>
<dbReference type="InterPro" id="IPR013324">
    <property type="entry name" value="RNA_pol_sigma_r3/r4-like"/>
</dbReference>
<evidence type="ECO:0000313" key="8">
    <source>
        <dbReference type="Proteomes" id="UP000289718"/>
    </source>
</evidence>
<evidence type="ECO:0000256" key="2">
    <source>
        <dbReference type="ARBA" id="ARBA00023015"/>
    </source>
</evidence>
<keyword evidence="8" id="KW-1185">Reference proteome</keyword>
<dbReference type="SUPFAM" id="SSF88946">
    <property type="entry name" value="Sigma2 domain of RNA polymerase sigma factors"/>
    <property type="match status" value="1"/>
</dbReference>
<keyword evidence="3" id="KW-0731">Sigma factor</keyword>
<comment type="similarity">
    <text evidence="1">Belongs to the sigma-70 factor family. ECF subfamily.</text>
</comment>
<dbReference type="GO" id="GO:0006352">
    <property type="term" value="P:DNA-templated transcription initiation"/>
    <property type="evidence" value="ECO:0007669"/>
    <property type="project" value="InterPro"/>
</dbReference>
<dbReference type="InterPro" id="IPR013249">
    <property type="entry name" value="RNA_pol_sigma70_r4_t2"/>
</dbReference>
<organism evidence="7 8">
    <name type="scientific">Halarcobacter mediterraneus</name>
    <dbReference type="NCBI Taxonomy" id="2023153"/>
    <lineage>
        <taxon>Bacteria</taxon>
        <taxon>Pseudomonadati</taxon>
        <taxon>Campylobacterota</taxon>
        <taxon>Epsilonproteobacteria</taxon>
        <taxon>Campylobacterales</taxon>
        <taxon>Arcobacteraceae</taxon>
        <taxon>Halarcobacter</taxon>
    </lineage>
</organism>
<dbReference type="AlphaFoldDB" id="A0A4Q1B373"/>
<dbReference type="Pfam" id="PF04542">
    <property type="entry name" value="Sigma70_r2"/>
    <property type="match status" value="1"/>
</dbReference>
<dbReference type="GO" id="GO:0003677">
    <property type="term" value="F:DNA binding"/>
    <property type="evidence" value="ECO:0007669"/>
    <property type="project" value="InterPro"/>
</dbReference>
<reference evidence="7 8" key="1">
    <citation type="submission" date="2017-09" db="EMBL/GenBank/DDBJ databases">
        <title>Genomics of the genus Arcobacter.</title>
        <authorList>
            <person name="Perez-Cataluna A."/>
            <person name="Figueras M.J."/>
            <person name="Salas-Masso N."/>
        </authorList>
    </citation>
    <scope>NUCLEOTIDE SEQUENCE [LARGE SCALE GENOMIC DNA]</scope>
    <source>
        <strain evidence="7 8">F156-34</strain>
    </source>
</reference>
<dbReference type="InterPro" id="IPR014284">
    <property type="entry name" value="RNA_pol_sigma-70_dom"/>
</dbReference>
<accession>A0A4Q1B373</accession>
<sequence>MVKYYKEIVYFTFKIVKDQELAKDITQEAYTRVSELLAQNKLEEDNIRAFLYKVAKNIALDEKRKDKRVTKIQYEEDNFFIPKIEQPDEITVKNNQYEQLLKIIDTLPTRSKEAFILHSIDGYTRKEISEMMGVTVSAVEKHINRAIKKLQEKINEDRNKFER</sequence>
<dbReference type="CDD" id="cd06171">
    <property type="entry name" value="Sigma70_r4"/>
    <property type="match status" value="1"/>
</dbReference>
<comment type="caution">
    <text evidence="7">The sequence shown here is derived from an EMBL/GenBank/DDBJ whole genome shotgun (WGS) entry which is preliminary data.</text>
</comment>
<dbReference type="PANTHER" id="PTHR43133:SF46">
    <property type="entry name" value="RNA POLYMERASE SIGMA-70 FACTOR ECF SUBFAMILY"/>
    <property type="match status" value="1"/>
</dbReference>
<dbReference type="RefSeq" id="WP_129061086.1">
    <property type="nucleotide sequence ID" value="NZ_NXIE01000002.1"/>
</dbReference>